<evidence type="ECO:0000313" key="2">
    <source>
        <dbReference type="Proteomes" id="UP001652641"/>
    </source>
</evidence>
<dbReference type="GeneID" id="140598746"/>
<feature type="region of interest" description="Disordered" evidence="1">
    <location>
        <begin position="73"/>
        <end position="229"/>
    </location>
</feature>
<feature type="region of interest" description="Disordered" evidence="1">
    <location>
        <begin position="362"/>
        <end position="451"/>
    </location>
</feature>
<dbReference type="RefSeq" id="XP_072613377.1">
    <property type="nucleotide sequence ID" value="XM_072757276.1"/>
</dbReference>
<gene>
    <name evidence="3" type="primary">LOC140598746</name>
</gene>
<feature type="region of interest" description="Disordered" evidence="1">
    <location>
        <begin position="1"/>
        <end position="21"/>
    </location>
</feature>
<protein>
    <recommendedName>
        <fullName evidence="4">Basic proline-rich protein-like</fullName>
    </recommendedName>
</protein>
<feature type="compositionally biased region" description="Basic and acidic residues" evidence="1">
    <location>
        <begin position="312"/>
        <end position="327"/>
    </location>
</feature>
<organism evidence="2 3">
    <name type="scientific">Vulpes vulpes</name>
    <name type="common">Red fox</name>
    <dbReference type="NCBI Taxonomy" id="9627"/>
    <lineage>
        <taxon>Eukaryota</taxon>
        <taxon>Metazoa</taxon>
        <taxon>Chordata</taxon>
        <taxon>Craniata</taxon>
        <taxon>Vertebrata</taxon>
        <taxon>Euteleostomi</taxon>
        <taxon>Mammalia</taxon>
        <taxon>Eutheria</taxon>
        <taxon>Laurasiatheria</taxon>
        <taxon>Carnivora</taxon>
        <taxon>Caniformia</taxon>
        <taxon>Canidae</taxon>
        <taxon>Vulpes</taxon>
    </lineage>
</organism>
<feature type="compositionally biased region" description="Pro residues" evidence="1">
    <location>
        <begin position="202"/>
        <end position="218"/>
    </location>
</feature>
<name>A0ABM5AF18_VULVU</name>
<evidence type="ECO:0000313" key="3">
    <source>
        <dbReference type="RefSeq" id="XP_072613377.1"/>
    </source>
</evidence>
<evidence type="ECO:0008006" key="4">
    <source>
        <dbReference type="Google" id="ProtNLM"/>
    </source>
</evidence>
<dbReference type="Proteomes" id="UP001652641">
    <property type="component" value="Chromosome 4"/>
</dbReference>
<feature type="compositionally biased region" description="Pro residues" evidence="1">
    <location>
        <begin position="433"/>
        <end position="451"/>
    </location>
</feature>
<proteinExistence type="predicted"/>
<evidence type="ECO:0000256" key="1">
    <source>
        <dbReference type="SAM" id="MobiDB-lite"/>
    </source>
</evidence>
<reference evidence="3" key="1">
    <citation type="submission" date="2025-08" db="UniProtKB">
        <authorList>
            <consortium name="RefSeq"/>
        </authorList>
    </citation>
    <scope>IDENTIFICATION</scope>
    <source>
        <tissue evidence="3">Cell line</tissue>
    </source>
</reference>
<sequence length="451" mass="47655">MAGLPALAGKPFTPHHALTNSPKRGRLLRGLSVRPSQLQLTSLFLNLSQTFHRHSAFDGFRILSRSYITDNKAFTPADAPPGPTAARNRTPPRKQARLRDARAHVTTSGAHARRARALTPPAAPPPLRGPSAHTSHSRTLHPRPRDEAARFSLGLDSRGPCEPERPRSRAGLRSFSQRRPARRPFNSVGAADAWGPSGLRRVPPPPGTAAPVGPPSHAGPPAAHAPTPLGLTRSSLAAWTRKPGKVSHEGLEAGERRAGGRRRGCTCAEGRERRGGGSRYRLLAAGAGTCRGPGGWPLRAAGRPLLAGPRWRDGSAVRGAQHAERLPQDSPPRCVGPARLGKGEGWRASAASAALRRRPGHALLLGGAGVPPRPERRALRPSRERGAASGERRPGSASPFARGAPRRRLAARSRESSLLSGAAGSAGLKRPRSPPTSPACGPPRLPPTPRC</sequence>
<feature type="compositionally biased region" description="Basic and acidic residues" evidence="1">
    <location>
        <begin position="373"/>
        <end position="394"/>
    </location>
</feature>
<feature type="compositionally biased region" description="Low complexity" evidence="1">
    <location>
        <begin position="416"/>
        <end position="428"/>
    </location>
</feature>
<keyword evidence="2" id="KW-1185">Reference proteome</keyword>
<feature type="region of interest" description="Disordered" evidence="1">
    <location>
        <begin position="312"/>
        <end position="341"/>
    </location>
</feature>
<accession>A0ABM5AF18</accession>